<gene>
    <name evidence="1" type="ORF">V5E97_29875</name>
</gene>
<dbReference type="RefSeq" id="WP_406695252.1">
    <property type="nucleotide sequence ID" value="NZ_CP155447.1"/>
</dbReference>
<protein>
    <submittedName>
        <fullName evidence="1">Uncharacterized protein</fullName>
    </submittedName>
</protein>
<dbReference type="AlphaFoldDB" id="A0AAU7CBA7"/>
<proteinExistence type="predicted"/>
<sequence length="133" mass="14197">MLDIVRAPLRDLTLAVRAGVELRALAAAGMVRLFVQDIVPGEWADNLPAARRDGEAGVRAFTATWQIAADLGQPAPPLPVLPPGTLIDELEQLSHDLLMAADTLDRAASENPPACPVPRFVTGGKGRVWRECA</sequence>
<organism evidence="1">
    <name type="scientific">Singulisphaera sp. Ch08</name>
    <dbReference type="NCBI Taxonomy" id="3120278"/>
    <lineage>
        <taxon>Bacteria</taxon>
        <taxon>Pseudomonadati</taxon>
        <taxon>Planctomycetota</taxon>
        <taxon>Planctomycetia</taxon>
        <taxon>Isosphaerales</taxon>
        <taxon>Isosphaeraceae</taxon>
        <taxon>Singulisphaera</taxon>
    </lineage>
</organism>
<dbReference type="EMBL" id="CP155447">
    <property type="protein sequence ID" value="XBH02511.1"/>
    <property type="molecule type" value="Genomic_DNA"/>
</dbReference>
<name>A0AAU7CBA7_9BACT</name>
<reference evidence="1" key="1">
    <citation type="submission" date="2024-05" db="EMBL/GenBank/DDBJ databases">
        <title>Planctomycetes of the genus Singulisphaera possess chitinolytic capabilities.</title>
        <authorList>
            <person name="Ivanova A."/>
        </authorList>
    </citation>
    <scope>NUCLEOTIDE SEQUENCE</scope>
    <source>
        <strain evidence="1">Ch08T</strain>
    </source>
</reference>
<accession>A0AAU7CBA7</accession>
<evidence type="ECO:0000313" key="1">
    <source>
        <dbReference type="EMBL" id="XBH02511.1"/>
    </source>
</evidence>